<dbReference type="eggNOG" id="COG4231">
    <property type="taxonomic scope" value="Bacteria"/>
</dbReference>
<reference evidence="18 19" key="1">
    <citation type="submission" date="2009-01" db="EMBL/GenBank/DDBJ databases">
        <authorList>
            <person name="Fulton L."/>
            <person name="Clifton S."/>
            <person name="Fulton B."/>
            <person name="Xu J."/>
            <person name="Minx P."/>
            <person name="Pepin K.H."/>
            <person name="Johnson M."/>
            <person name="Bhonagiri V."/>
            <person name="Nash W.E."/>
            <person name="Mardis E.R."/>
            <person name="Wilson R.K."/>
        </authorList>
    </citation>
    <scope>NUCLEOTIDE SEQUENCE [LARGE SCALE GENOMIC DNA]</scope>
    <source>
        <strain evidence="18 19">DSM 5476</strain>
    </source>
</reference>
<evidence type="ECO:0000256" key="4">
    <source>
        <dbReference type="ARBA" id="ARBA00017710"/>
    </source>
</evidence>
<evidence type="ECO:0000256" key="2">
    <source>
        <dbReference type="ARBA" id="ARBA00011238"/>
    </source>
</evidence>
<dbReference type="NCBIfam" id="TIGR03336">
    <property type="entry name" value="IOR_alpha"/>
    <property type="match status" value="1"/>
</dbReference>
<keyword evidence="10 14" id="KW-0408">Iron</keyword>
<dbReference type="AlphaFoldDB" id="C0E881"/>
<evidence type="ECO:0000256" key="5">
    <source>
        <dbReference type="ARBA" id="ARBA00022448"/>
    </source>
</evidence>
<dbReference type="InterPro" id="IPR017896">
    <property type="entry name" value="4Fe4S_Fe-S-bd"/>
</dbReference>
<evidence type="ECO:0000256" key="14">
    <source>
        <dbReference type="PIRNR" id="PIRNR006439"/>
    </source>
</evidence>
<evidence type="ECO:0000256" key="16">
    <source>
        <dbReference type="SAM" id="MobiDB-lite"/>
    </source>
</evidence>
<comment type="cofactor">
    <cofactor evidence="14 15">
        <name>[4Fe-4S] cluster</name>
        <dbReference type="ChEBI" id="CHEBI:49883"/>
    </cofactor>
    <text evidence="14 15">Binds 2 [4Fe-4S] clusters. In this family the first cluster has a non-standard and varying [4Fe-4S] binding motif CX(2)CX(2)CX(4-5)CP.</text>
</comment>
<dbReference type="InterPro" id="IPR029061">
    <property type="entry name" value="THDP-binding"/>
</dbReference>
<dbReference type="PROSITE" id="PS51379">
    <property type="entry name" value="4FE4S_FER_2"/>
    <property type="match status" value="2"/>
</dbReference>
<dbReference type="SUPFAM" id="SSF52922">
    <property type="entry name" value="TK C-terminal domain-like"/>
    <property type="match status" value="1"/>
</dbReference>
<evidence type="ECO:0000256" key="1">
    <source>
        <dbReference type="ARBA" id="ARBA00002995"/>
    </source>
</evidence>
<dbReference type="GO" id="GO:0043805">
    <property type="term" value="F:indolepyruvate ferredoxin oxidoreductase activity"/>
    <property type="evidence" value="ECO:0007669"/>
    <property type="project" value="UniProtKB-UniRule"/>
</dbReference>
<comment type="caution">
    <text evidence="18">The sequence shown here is derived from an EMBL/GenBank/DDBJ whole genome shotgun (WGS) entry which is preliminary data.</text>
</comment>
<reference evidence="18 19" key="2">
    <citation type="submission" date="2009-02" db="EMBL/GenBank/DDBJ databases">
        <title>Draft genome sequence of Clostridium methylpentosum (DSM 5476).</title>
        <authorList>
            <person name="Sudarsanam P."/>
            <person name="Ley R."/>
            <person name="Guruge J."/>
            <person name="Turnbaugh P.J."/>
            <person name="Mahowald M."/>
            <person name="Liep D."/>
            <person name="Gordon J."/>
        </authorList>
    </citation>
    <scope>NUCLEOTIDE SEQUENCE [LARGE SCALE GENOMIC DNA]</scope>
    <source>
        <strain evidence="18 19">DSM 5476</strain>
    </source>
</reference>
<evidence type="ECO:0000256" key="10">
    <source>
        <dbReference type="ARBA" id="ARBA00023004"/>
    </source>
</evidence>
<dbReference type="HOGENOM" id="CLU_017727_0_0_9"/>
<feature type="domain" description="4Fe-4S ferredoxin-type" evidence="17">
    <location>
        <begin position="521"/>
        <end position="547"/>
    </location>
</feature>
<dbReference type="GO" id="GO:0030976">
    <property type="term" value="F:thiamine pyrophosphate binding"/>
    <property type="evidence" value="ECO:0007669"/>
    <property type="project" value="InterPro"/>
</dbReference>
<keyword evidence="18" id="KW-0670">Pyruvate</keyword>
<comment type="function">
    <text evidence="1 14">Catalyzes the ferredoxin-dependent oxidative decarboxylation of arylpyruvates.</text>
</comment>
<evidence type="ECO:0000256" key="9">
    <source>
        <dbReference type="ARBA" id="ARBA00023002"/>
    </source>
</evidence>
<evidence type="ECO:0000256" key="7">
    <source>
        <dbReference type="ARBA" id="ARBA00022723"/>
    </source>
</evidence>
<evidence type="ECO:0000313" key="18">
    <source>
        <dbReference type="EMBL" id="EEG32315.1"/>
    </source>
</evidence>
<dbReference type="Pfam" id="PF00037">
    <property type="entry name" value="Fer4"/>
    <property type="match status" value="1"/>
</dbReference>
<accession>C0E881</accession>
<dbReference type="PANTHER" id="PTHR43710">
    <property type="entry name" value="2-HYDROXYACYL-COA LYASE"/>
    <property type="match status" value="1"/>
</dbReference>
<dbReference type="Pfam" id="PF02775">
    <property type="entry name" value="TPP_enzyme_C"/>
    <property type="match status" value="1"/>
</dbReference>
<evidence type="ECO:0000256" key="8">
    <source>
        <dbReference type="ARBA" id="ARBA00022982"/>
    </source>
</evidence>
<dbReference type="PIRSF" id="PIRSF006439">
    <property type="entry name" value="Indolepyruvate_ferr_oxidored"/>
    <property type="match status" value="1"/>
</dbReference>
<organism evidence="18 19">
    <name type="scientific">[Clostridium] methylpentosum DSM 5476</name>
    <dbReference type="NCBI Taxonomy" id="537013"/>
    <lineage>
        <taxon>Bacteria</taxon>
        <taxon>Bacillati</taxon>
        <taxon>Bacillota</taxon>
        <taxon>Clostridia</taxon>
        <taxon>Eubacteriales</taxon>
        <taxon>Oscillospiraceae</taxon>
        <taxon>Oscillospiraceae incertae sedis</taxon>
    </lineage>
</organism>
<dbReference type="InterPro" id="IPR045025">
    <property type="entry name" value="HACL1-like"/>
</dbReference>
<name>C0E881_9FIRM</name>
<keyword evidence="6 14" id="KW-0004">4Fe-4S</keyword>
<evidence type="ECO:0000256" key="15">
    <source>
        <dbReference type="PIRSR" id="PIRSR006439-50"/>
    </source>
</evidence>
<keyword evidence="19" id="KW-1185">Reference proteome</keyword>
<dbReference type="CDD" id="cd07034">
    <property type="entry name" value="TPP_PYR_PFOR_IOR-alpha_like"/>
    <property type="match status" value="1"/>
</dbReference>
<feature type="binding site" evidence="15">
    <location>
        <position position="530"/>
    </location>
    <ligand>
        <name>[4Fe-4S] cluster</name>
        <dbReference type="ChEBI" id="CHEBI:49883"/>
        <label>1</label>
    </ligand>
</feature>
<keyword evidence="9 14" id="KW-0560">Oxidoreductase</keyword>
<evidence type="ECO:0000256" key="3">
    <source>
        <dbReference type="ARBA" id="ARBA00012812"/>
    </source>
</evidence>
<dbReference type="Proteomes" id="UP000003340">
    <property type="component" value="Unassembled WGS sequence"/>
</dbReference>
<evidence type="ECO:0000256" key="12">
    <source>
        <dbReference type="ARBA" id="ARBA00030514"/>
    </source>
</evidence>
<feature type="domain" description="4Fe-4S ferredoxin-type" evidence="17">
    <location>
        <begin position="549"/>
        <end position="578"/>
    </location>
</feature>
<keyword evidence="7 14" id="KW-0479">Metal-binding</keyword>
<dbReference type="Gene3D" id="3.30.70.20">
    <property type="match status" value="1"/>
</dbReference>
<dbReference type="FunFam" id="3.40.50.970:FF:000039">
    <property type="entry name" value="Indolepyruvate oxidoreductase subunit IorA"/>
    <property type="match status" value="1"/>
</dbReference>
<evidence type="ECO:0000256" key="6">
    <source>
        <dbReference type="ARBA" id="ARBA00022485"/>
    </source>
</evidence>
<feature type="binding site" evidence="15">
    <location>
        <position position="558"/>
    </location>
    <ligand>
        <name>[4Fe-4S] cluster</name>
        <dbReference type="ChEBI" id="CHEBI:49883"/>
        <label>2</label>
    </ligand>
</feature>
<dbReference type="SUPFAM" id="SSF52518">
    <property type="entry name" value="Thiamin diphosphate-binding fold (THDP-binding)"/>
    <property type="match status" value="2"/>
</dbReference>
<dbReference type="GO" id="GO:0046872">
    <property type="term" value="F:metal ion binding"/>
    <property type="evidence" value="ECO:0007669"/>
    <property type="project" value="UniProtKB-UniRule"/>
</dbReference>
<dbReference type="Pfam" id="PF01855">
    <property type="entry name" value="POR_N"/>
    <property type="match status" value="1"/>
</dbReference>
<dbReference type="GO" id="GO:0051539">
    <property type="term" value="F:4 iron, 4 sulfur cluster binding"/>
    <property type="evidence" value="ECO:0007669"/>
    <property type="project" value="UniProtKB-UniRule"/>
</dbReference>
<keyword evidence="8 14" id="KW-0249">Electron transport</keyword>
<feature type="binding site" evidence="15">
    <location>
        <position position="541"/>
    </location>
    <ligand>
        <name>[4Fe-4S] cluster</name>
        <dbReference type="ChEBI" id="CHEBI:49883"/>
        <label>2</label>
    </ligand>
</feature>
<dbReference type="PANTHER" id="PTHR43710:SF5">
    <property type="entry name" value="INDOLEPYRUVATE FERREDOXIN OXIDOREDUCTASE ALPHA SUBUNIT"/>
    <property type="match status" value="1"/>
</dbReference>
<sequence length="579" mass="62540">MKELLLGNEAVARGLYEAGVAVVSSYPGTPSTEITEYAATYDELYCEWASNEKVALEVAIGASVAGKRSFTAMKHVGLNVAADPLYTLSYIGVNAGLVIAVADDPGMHSSQNEQDSRNHAKGSKVPMLEPSNSAECLLFTKLAYEISERFDTPVILRLSTRVSHSRSLCSLSERLEVAAKPYEKNIPKNVMMPAMAVKRHVVVEQRLLDLTEFAETTDLNRVEDNGSKIGVITSGTSYNYAKEALGDNVNILKLGLAYPMPVGLLKEFAANCEKVFVFEELDDFIETHCKKHGIDVIGKEAFSFCGEYSQTIIKEKILGISPDIYTLDEPIPGRPPVMCAGCPHRGVFYSLKKLGVYVSGDIGCYTLGAAAPLQAIDLCVCMGASISGVHGYNKGVGVEKGKKAVAVIGDSTFIHSGITGLIDIAYNQGNAVVIIMDNSITGMTGHQENPTTGYTIKGDPTSAVDLEALVRAVGIKRVKVVDPYDIDATYAGIKEELETEEPSVIISRRACALLKRVKHNPPLHIDQEACKKCKMCLKIGCPAISIREGNILIDETQCVGCGQCECMCKFGAIKSKEEK</sequence>
<proteinExistence type="predicted"/>
<dbReference type="InterPro" id="IPR011766">
    <property type="entry name" value="TPP_enzyme_TPP-bd"/>
</dbReference>
<dbReference type="EC" id="1.2.7.8" evidence="3 14"/>
<dbReference type="InterPro" id="IPR009014">
    <property type="entry name" value="Transketo_C/PFOR_II"/>
</dbReference>
<dbReference type="InterPro" id="IPR002880">
    <property type="entry name" value="Pyrv_Fd/Flavodoxin_OxRdtase_N"/>
</dbReference>
<keyword evidence="11 14" id="KW-0411">Iron-sulfur</keyword>
<evidence type="ECO:0000259" key="17">
    <source>
        <dbReference type="PROSITE" id="PS51379"/>
    </source>
</evidence>
<comment type="subunit">
    <text evidence="2">Heterodimer of the IorA and IorB subunits.</text>
</comment>
<evidence type="ECO:0000256" key="11">
    <source>
        <dbReference type="ARBA" id="ARBA00023014"/>
    </source>
</evidence>
<evidence type="ECO:0000256" key="13">
    <source>
        <dbReference type="ARBA" id="ARBA00048332"/>
    </source>
</evidence>
<feature type="binding site" evidence="15">
    <location>
        <position position="568"/>
    </location>
    <ligand>
        <name>[4Fe-4S] cluster</name>
        <dbReference type="ChEBI" id="CHEBI:49883"/>
        <label>1</label>
    </ligand>
</feature>
<evidence type="ECO:0000313" key="19">
    <source>
        <dbReference type="Proteomes" id="UP000003340"/>
    </source>
</evidence>
<protein>
    <recommendedName>
        <fullName evidence="4 14">Indolepyruvate oxidoreductase subunit IorA</fullName>
        <shortName evidence="14">IOR</shortName>
        <ecNumber evidence="3 14">1.2.7.8</ecNumber>
    </recommendedName>
    <alternativeName>
        <fullName evidence="12 14">Indolepyruvate ferredoxin oxidoreductase subunit alpha</fullName>
    </alternativeName>
</protein>
<feature type="binding site" evidence="15">
    <location>
        <position position="536"/>
    </location>
    <ligand>
        <name>[4Fe-4S] cluster</name>
        <dbReference type="ChEBI" id="CHEBI:49883"/>
        <label>1</label>
    </ligand>
</feature>
<dbReference type="STRING" id="537013.CLOSTMETH_00053"/>
<gene>
    <name evidence="18" type="primary">iorA</name>
    <name evidence="18" type="ORF">CLOSTMETH_00053</name>
</gene>
<feature type="binding site" evidence="15">
    <location>
        <position position="533"/>
    </location>
    <ligand>
        <name>[4Fe-4S] cluster</name>
        <dbReference type="ChEBI" id="CHEBI:49883"/>
        <label>1</label>
    </ligand>
</feature>
<feature type="binding site" evidence="15">
    <location>
        <position position="561"/>
    </location>
    <ligand>
        <name>[4Fe-4S] cluster</name>
        <dbReference type="ChEBI" id="CHEBI:49883"/>
        <label>2</label>
    </ligand>
</feature>
<feature type="binding site" evidence="15">
    <location>
        <position position="564"/>
    </location>
    <ligand>
        <name>[4Fe-4S] cluster</name>
        <dbReference type="ChEBI" id="CHEBI:49883"/>
        <label>2</label>
    </ligand>
</feature>
<dbReference type="InterPro" id="IPR017721">
    <property type="entry name" value="IorA"/>
</dbReference>
<keyword evidence="5 14" id="KW-0813">Transport</keyword>
<dbReference type="Gene3D" id="3.40.50.970">
    <property type="match status" value="2"/>
</dbReference>
<dbReference type="CDD" id="cd02008">
    <property type="entry name" value="TPP_IOR_alpha"/>
    <property type="match status" value="1"/>
</dbReference>
<feature type="region of interest" description="Disordered" evidence="16">
    <location>
        <begin position="107"/>
        <end position="127"/>
    </location>
</feature>
<dbReference type="EMBL" id="ACEC01000002">
    <property type="protein sequence ID" value="EEG32315.1"/>
    <property type="molecule type" value="Genomic_DNA"/>
</dbReference>
<comment type="catalytic activity">
    <reaction evidence="13 14">
        <text>indole-3-pyruvate + 2 oxidized [2Fe-2S]-[ferredoxin] + CoA = (indol-3-yl)acetyl-CoA + 2 reduced [2Fe-2S]-[ferredoxin] + CO2 + H(+)</text>
        <dbReference type="Rhea" id="RHEA:12645"/>
        <dbReference type="Rhea" id="RHEA-COMP:10000"/>
        <dbReference type="Rhea" id="RHEA-COMP:10001"/>
        <dbReference type="ChEBI" id="CHEBI:15378"/>
        <dbReference type="ChEBI" id="CHEBI:16526"/>
        <dbReference type="ChEBI" id="CHEBI:17640"/>
        <dbReference type="ChEBI" id="CHEBI:33737"/>
        <dbReference type="ChEBI" id="CHEBI:33738"/>
        <dbReference type="ChEBI" id="CHEBI:57271"/>
        <dbReference type="ChEBI" id="CHEBI:57287"/>
        <dbReference type="EC" id="1.2.7.8"/>
    </reaction>
</comment>